<dbReference type="Proteomes" id="UP001470230">
    <property type="component" value="Unassembled WGS sequence"/>
</dbReference>
<protein>
    <submittedName>
        <fullName evidence="1">Uncharacterized protein</fullName>
    </submittedName>
</protein>
<comment type="caution">
    <text evidence="1">The sequence shown here is derived from an EMBL/GenBank/DDBJ whole genome shotgun (WGS) entry which is preliminary data.</text>
</comment>
<dbReference type="EMBL" id="JAPFFF010000004">
    <property type="protein sequence ID" value="KAK8891114.1"/>
    <property type="molecule type" value="Genomic_DNA"/>
</dbReference>
<reference evidence="1 2" key="1">
    <citation type="submission" date="2024-04" db="EMBL/GenBank/DDBJ databases">
        <title>Tritrichomonas musculus Genome.</title>
        <authorList>
            <person name="Alves-Ferreira E."/>
            <person name="Grigg M."/>
            <person name="Lorenzi H."/>
            <person name="Galac M."/>
        </authorList>
    </citation>
    <scope>NUCLEOTIDE SEQUENCE [LARGE SCALE GENOMIC DNA]</scope>
    <source>
        <strain evidence="1 2">EAF2021</strain>
    </source>
</reference>
<accession>A0ABR2KJ05</accession>
<keyword evidence="2" id="KW-1185">Reference proteome</keyword>
<evidence type="ECO:0000313" key="1">
    <source>
        <dbReference type="EMBL" id="KAK8891114.1"/>
    </source>
</evidence>
<name>A0ABR2KJ05_9EUKA</name>
<gene>
    <name evidence="1" type="ORF">M9Y10_028319</name>
</gene>
<sequence length="139" mass="16405">MIYVFYFFLMSKTDNFDALLEKSDDPLEIMNAMKKRFNIPSVEQKKKTVSRRKYHENVETQTQQSNAQLTNEFVSNWIFNESPDITDPPPDLEICDSFDYYVQDDPKLGRGVDDGSFPDDPVLRILRRKLCRLENQQNQ</sequence>
<organism evidence="1 2">
    <name type="scientific">Tritrichomonas musculus</name>
    <dbReference type="NCBI Taxonomy" id="1915356"/>
    <lineage>
        <taxon>Eukaryota</taxon>
        <taxon>Metamonada</taxon>
        <taxon>Parabasalia</taxon>
        <taxon>Tritrichomonadida</taxon>
        <taxon>Tritrichomonadidae</taxon>
        <taxon>Tritrichomonas</taxon>
    </lineage>
</organism>
<proteinExistence type="predicted"/>
<evidence type="ECO:0000313" key="2">
    <source>
        <dbReference type="Proteomes" id="UP001470230"/>
    </source>
</evidence>